<evidence type="ECO:0000256" key="1">
    <source>
        <dbReference type="SAM" id="MobiDB-lite"/>
    </source>
</evidence>
<sequence>MPSLSGDESGNERELANTEPSIQPSASQERVNLQHNIGRRRRRCDTGDEEDCSPVVGSDAKQGKDKDVVQPPRGKRRRRSSGRHVCVAPTPNHYRLKGHHQPKA</sequence>
<feature type="region of interest" description="Disordered" evidence="1">
    <location>
        <begin position="1"/>
        <end position="104"/>
    </location>
</feature>
<proteinExistence type="predicted"/>
<dbReference type="AlphaFoldDB" id="A0AAN6SWT1"/>
<reference evidence="2" key="2">
    <citation type="submission" date="2023-05" db="EMBL/GenBank/DDBJ databases">
        <authorList>
            <consortium name="Lawrence Berkeley National Laboratory"/>
            <person name="Steindorff A."/>
            <person name="Hensen N."/>
            <person name="Bonometti L."/>
            <person name="Westerberg I."/>
            <person name="Brannstrom I.O."/>
            <person name="Guillou S."/>
            <person name="Cros-Aarteil S."/>
            <person name="Calhoun S."/>
            <person name="Haridas S."/>
            <person name="Kuo A."/>
            <person name="Mondo S."/>
            <person name="Pangilinan J."/>
            <person name="Riley R."/>
            <person name="Labutti K."/>
            <person name="Andreopoulos B."/>
            <person name="Lipzen A."/>
            <person name="Chen C."/>
            <person name="Yanf M."/>
            <person name="Daum C."/>
            <person name="Ng V."/>
            <person name="Clum A."/>
            <person name="Ohm R."/>
            <person name="Martin F."/>
            <person name="Silar P."/>
            <person name="Natvig D."/>
            <person name="Lalanne C."/>
            <person name="Gautier V."/>
            <person name="Ament-Velasquez S.L."/>
            <person name="Kruys A."/>
            <person name="Hutchinson M.I."/>
            <person name="Powell A.J."/>
            <person name="Barry K."/>
            <person name="Miller A.N."/>
            <person name="Grigoriev I.V."/>
            <person name="Debuchy R."/>
            <person name="Gladieux P."/>
            <person name="Thoren M.H."/>
            <person name="Johannesson H."/>
        </authorList>
    </citation>
    <scope>NUCLEOTIDE SEQUENCE</scope>
    <source>
        <strain evidence="2">CBS 757.83</strain>
    </source>
</reference>
<feature type="compositionally biased region" description="Polar residues" evidence="1">
    <location>
        <begin position="18"/>
        <end position="35"/>
    </location>
</feature>
<comment type="caution">
    <text evidence="2">The sequence shown here is derived from an EMBL/GenBank/DDBJ whole genome shotgun (WGS) entry which is preliminary data.</text>
</comment>
<dbReference type="Proteomes" id="UP001305647">
    <property type="component" value="Unassembled WGS sequence"/>
</dbReference>
<accession>A0AAN6SWT1</accession>
<feature type="compositionally biased region" description="Basic residues" evidence="1">
    <location>
        <begin position="94"/>
        <end position="104"/>
    </location>
</feature>
<keyword evidence="3" id="KW-1185">Reference proteome</keyword>
<gene>
    <name evidence="2" type="ORF">N658DRAFT_490488</name>
</gene>
<protein>
    <submittedName>
        <fullName evidence="2">Uncharacterized protein</fullName>
    </submittedName>
</protein>
<evidence type="ECO:0000313" key="3">
    <source>
        <dbReference type="Proteomes" id="UP001305647"/>
    </source>
</evidence>
<organism evidence="2 3">
    <name type="scientific">Parathielavia hyrcaniae</name>
    <dbReference type="NCBI Taxonomy" id="113614"/>
    <lineage>
        <taxon>Eukaryota</taxon>
        <taxon>Fungi</taxon>
        <taxon>Dikarya</taxon>
        <taxon>Ascomycota</taxon>
        <taxon>Pezizomycotina</taxon>
        <taxon>Sordariomycetes</taxon>
        <taxon>Sordariomycetidae</taxon>
        <taxon>Sordariales</taxon>
        <taxon>Chaetomiaceae</taxon>
        <taxon>Parathielavia</taxon>
    </lineage>
</organism>
<feature type="compositionally biased region" description="Basic residues" evidence="1">
    <location>
        <begin position="73"/>
        <end position="82"/>
    </location>
</feature>
<evidence type="ECO:0000313" key="2">
    <source>
        <dbReference type="EMBL" id="KAK4095714.1"/>
    </source>
</evidence>
<name>A0AAN6SWT1_9PEZI</name>
<dbReference type="EMBL" id="MU863806">
    <property type="protein sequence ID" value="KAK4095714.1"/>
    <property type="molecule type" value="Genomic_DNA"/>
</dbReference>
<reference evidence="2" key="1">
    <citation type="journal article" date="2023" name="Mol. Phylogenet. Evol.">
        <title>Genome-scale phylogeny and comparative genomics of the fungal order Sordariales.</title>
        <authorList>
            <person name="Hensen N."/>
            <person name="Bonometti L."/>
            <person name="Westerberg I."/>
            <person name="Brannstrom I.O."/>
            <person name="Guillou S."/>
            <person name="Cros-Aarteil S."/>
            <person name="Calhoun S."/>
            <person name="Haridas S."/>
            <person name="Kuo A."/>
            <person name="Mondo S."/>
            <person name="Pangilinan J."/>
            <person name="Riley R."/>
            <person name="LaButti K."/>
            <person name="Andreopoulos B."/>
            <person name="Lipzen A."/>
            <person name="Chen C."/>
            <person name="Yan M."/>
            <person name="Daum C."/>
            <person name="Ng V."/>
            <person name="Clum A."/>
            <person name="Steindorff A."/>
            <person name="Ohm R.A."/>
            <person name="Martin F."/>
            <person name="Silar P."/>
            <person name="Natvig D.O."/>
            <person name="Lalanne C."/>
            <person name="Gautier V."/>
            <person name="Ament-Velasquez S.L."/>
            <person name="Kruys A."/>
            <person name="Hutchinson M.I."/>
            <person name="Powell A.J."/>
            <person name="Barry K."/>
            <person name="Miller A.N."/>
            <person name="Grigoriev I.V."/>
            <person name="Debuchy R."/>
            <person name="Gladieux P."/>
            <person name="Hiltunen Thoren M."/>
            <person name="Johannesson H."/>
        </authorList>
    </citation>
    <scope>NUCLEOTIDE SEQUENCE</scope>
    <source>
        <strain evidence="2">CBS 757.83</strain>
    </source>
</reference>